<dbReference type="InterPro" id="IPR039371">
    <property type="entry name" value="LeuA_N_DRE-TIM"/>
</dbReference>
<dbReference type="HAMAP" id="MF_00572">
    <property type="entry name" value="LeuA_type2"/>
    <property type="match status" value="1"/>
</dbReference>
<dbReference type="InterPro" id="IPR013709">
    <property type="entry name" value="2-isopropylmalate_synth_dimer"/>
</dbReference>
<reference evidence="14" key="1">
    <citation type="journal article" date="2019" name="Int. J. Syst. Evol. Microbiol.">
        <title>The Global Catalogue of Microorganisms (GCM) 10K type strain sequencing project: providing services to taxonomists for standard genome sequencing and annotation.</title>
        <authorList>
            <consortium name="The Broad Institute Genomics Platform"/>
            <consortium name="The Broad Institute Genome Sequencing Center for Infectious Disease"/>
            <person name="Wu L."/>
            <person name="Ma J."/>
        </authorList>
    </citation>
    <scope>NUCLEOTIDE SEQUENCE [LARGE SCALE GENOMIC DNA]</scope>
    <source>
        <strain evidence="14">KLKA75</strain>
    </source>
</reference>
<name>A0ABV9U7T4_9ACTN</name>
<dbReference type="InterPro" id="IPR002034">
    <property type="entry name" value="AIPM/Hcit_synth_CS"/>
</dbReference>
<accession>A0ABV9U7T4</accession>
<feature type="binding site" evidence="10">
    <location>
        <position position="245"/>
    </location>
    <ligand>
        <name>Mg(2+)</name>
        <dbReference type="ChEBI" id="CHEBI:18420"/>
    </ligand>
</feature>
<feature type="region of interest" description="Disordered" evidence="11">
    <location>
        <begin position="553"/>
        <end position="577"/>
    </location>
</feature>
<feature type="region of interest" description="Regulatory domain" evidence="10">
    <location>
        <begin position="439"/>
        <end position="577"/>
    </location>
</feature>
<comment type="subcellular location">
    <subcellularLocation>
        <location evidence="10">Cytoplasm</location>
    </subcellularLocation>
</comment>
<dbReference type="Pfam" id="PF08502">
    <property type="entry name" value="LeuA_dimer"/>
    <property type="match status" value="1"/>
</dbReference>
<dbReference type="InterPro" id="IPR005668">
    <property type="entry name" value="IPM_Synthase"/>
</dbReference>
<keyword evidence="7 10" id="KW-0808">Transferase</keyword>
<comment type="similarity">
    <text evidence="3 10">Belongs to the alpha-IPM synthase/homocitrate synthase family. LeuA type 2 subfamily.</text>
</comment>
<dbReference type="GO" id="GO:0003852">
    <property type="term" value="F:2-isopropylmalate synthase activity"/>
    <property type="evidence" value="ECO:0007669"/>
    <property type="project" value="UniProtKB-EC"/>
</dbReference>
<feature type="binding site" evidence="10">
    <location>
        <position position="41"/>
    </location>
    <ligand>
        <name>Mg(2+)</name>
        <dbReference type="ChEBI" id="CHEBI:18420"/>
    </ligand>
</feature>
<dbReference type="SMART" id="SM00917">
    <property type="entry name" value="LeuA_dimer"/>
    <property type="match status" value="1"/>
</dbReference>
<dbReference type="InterPro" id="IPR000891">
    <property type="entry name" value="PYR_CT"/>
</dbReference>
<keyword evidence="6 10" id="KW-0028">Amino-acid biosynthesis</keyword>
<comment type="catalytic activity">
    <reaction evidence="1 10">
        <text>3-methyl-2-oxobutanoate + acetyl-CoA + H2O = (2S)-2-isopropylmalate + CoA + H(+)</text>
        <dbReference type="Rhea" id="RHEA:21524"/>
        <dbReference type="ChEBI" id="CHEBI:1178"/>
        <dbReference type="ChEBI" id="CHEBI:11851"/>
        <dbReference type="ChEBI" id="CHEBI:15377"/>
        <dbReference type="ChEBI" id="CHEBI:15378"/>
        <dbReference type="ChEBI" id="CHEBI:57287"/>
        <dbReference type="ChEBI" id="CHEBI:57288"/>
        <dbReference type="EC" id="2.3.3.13"/>
    </reaction>
</comment>
<evidence type="ECO:0000256" key="7">
    <source>
        <dbReference type="ARBA" id="ARBA00022679"/>
    </source>
</evidence>
<dbReference type="InterPro" id="IPR013785">
    <property type="entry name" value="Aldolase_TIM"/>
</dbReference>
<evidence type="ECO:0000256" key="4">
    <source>
        <dbReference type="ARBA" id="ARBA00012973"/>
    </source>
</evidence>
<dbReference type="CDD" id="cd07942">
    <property type="entry name" value="DRE_TIM_LeuA"/>
    <property type="match status" value="1"/>
</dbReference>
<dbReference type="Gene3D" id="3.20.20.70">
    <property type="entry name" value="Aldolase class I"/>
    <property type="match status" value="1"/>
</dbReference>
<organism evidence="13 14">
    <name type="scientific">Actinomadura gamaensis</name>
    <dbReference type="NCBI Taxonomy" id="1763541"/>
    <lineage>
        <taxon>Bacteria</taxon>
        <taxon>Bacillati</taxon>
        <taxon>Actinomycetota</taxon>
        <taxon>Actinomycetes</taxon>
        <taxon>Streptosporangiales</taxon>
        <taxon>Thermomonosporaceae</taxon>
        <taxon>Actinomadura</taxon>
    </lineage>
</organism>
<keyword evidence="9 10" id="KW-0100">Branched-chain amino acid biosynthesis</keyword>
<evidence type="ECO:0000313" key="14">
    <source>
        <dbReference type="Proteomes" id="UP001595872"/>
    </source>
</evidence>
<dbReference type="PANTHER" id="PTHR46911:SF1">
    <property type="entry name" value="2-ISOPROPYLMALATE SYNTHASE"/>
    <property type="match status" value="1"/>
</dbReference>
<evidence type="ECO:0000313" key="13">
    <source>
        <dbReference type="EMBL" id="MFC4911849.1"/>
    </source>
</evidence>
<keyword evidence="14" id="KW-1185">Reference proteome</keyword>
<feature type="binding site" evidence="10">
    <location>
        <position position="279"/>
    </location>
    <ligand>
        <name>Mg(2+)</name>
        <dbReference type="ChEBI" id="CHEBI:18420"/>
    </ligand>
</feature>
<dbReference type="PANTHER" id="PTHR46911">
    <property type="match status" value="1"/>
</dbReference>
<proteinExistence type="inferred from homology"/>
<evidence type="ECO:0000256" key="8">
    <source>
        <dbReference type="ARBA" id="ARBA00022723"/>
    </source>
</evidence>
<feature type="binding site" evidence="10">
    <location>
        <position position="243"/>
    </location>
    <ligand>
        <name>Mg(2+)</name>
        <dbReference type="ChEBI" id="CHEBI:18420"/>
    </ligand>
</feature>
<dbReference type="Pfam" id="PF22615">
    <property type="entry name" value="IPMS_D2"/>
    <property type="match status" value="1"/>
</dbReference>
<dbReference type="EC" id="2.3.3.13" evidence="4 10"/>
<comment type="function">
    <text evidence="10">Catalyzes the condensation of the acetyl group of acetyl-CoA with 3-methyl-2-oxobutanoate (2-ketoisovalerate) to form 3-carboxy-3-hydroxy-4-methylpentanoate (2-isopropylmalate).</text>
</comment>
<evidence type="ECO:0000256" key="5">
    <source>
        <dbReference type="ARBA" id="ARBA00022430"/>
    </source>
</evidence>
<dbReference type="Proteomes" id="UP001595872">
    <property type="component" value="Unassembled WGS sequence"/>
</dbReference>
<dbReference type="NCBIfam" id="NF002991">
    <property type="entry name" value="PRK03739.1"/>
    <property type="match status" value="1"/>
</dbReference>
<feature type="domain" description="Pyruvate carboxyltransferase" evidence="12">
    <location>
        <begin position="32"/>
        <end position="304"/>
    </location>
</feature>
<dbReference type="Gene3D" id="3.30.160.270">
    <property type="match status" value="1"/>
</dbReference>
<keyword evidence="5 10" id="KW-0432">Leucine biosynthesis</keyword>
<evidence type="ECO:0000256" key="3">
    <source>
        <dbReference type="ARBA" id="ARBA00009767"/>
    </source>
</evidence>
<evidence type="ECO:0000256" key="9">
    <source>
        <dbReference type="ARBA" id="ARBA00023304"/>
    </source>
</evidence>
<dbReference type="SUPFAM" id="SSF110921">
    <property type="entry name" value="2-isopropylmalate synthase LeuA, allosteric (dimerisation) domain"/>
    <property type="match status" value="1"/>
</dbReference>
<evidence type="ECO:0000256" key="2">
    <source>
        <dbReference type="ARBA" id="ARBA00004689"/>
    </source>
</evidence>
<keyword evidence="10" id="KW-0963">Cytoplasm</keyword>
<dbReference type="PROSITE" id="PS00816">
    <property type="entry name" value="AIPM_HOMOCIT_SYNTH_2"/>
    <property type="match status" value="1"/>
</dbReference>
<dbReference type="PROSITE" id="PS50991">
    <property type="entry name" value="PYR_CT"/>
    <property type="match status" value="1"/>
</dbReference>
<evidence type="ECO:0000256" key="1">
    <source>
        <dbReference type="ARBA" id="ARBA00000064"/>
    </source>
</evidence>
<evidence type="ECO:0000256" key="10">
    <source>
        <dbReference type="HAMAP-Rule" id="MF_00572"/>
    </source>
</evidence>
<comment type="cofactor">
    <cofactor evidence="10">
        <name>Mg(2+)</name>
        <dbReference type="ChEBI" id="CHEBI:18420"/>
    </cofactor>
</comment>
<evidence type="ECO:0000256" key="6">
    <source>
        <dbReference type="ARBA" id="ARBA00022605"/>
    </source>
</evidence>
<gene>
    <name evidence="10 13" type="primary">leuA</name>
    <name evidence="13" type="ORF">ACFPCY_31400</name>
</gene>
<dbReference type="RefSeq" id="WP_378261465.1">
    <property type="nucleotide sequence ID" value="NZ_JBHSIT010000010.1"/>
</dbReference>
<protein>
    <recommendedName>
        <fullName evidence="4 10">2-isopropylmalate synthase</fullName>
        <ecNumber evidence="4 10">2.3.3.13</ecNumber>
    </recommendedName>
    <alternativeName>
        <fullName evidence="10">Alpha-IPM synthase</fullName>
    </alternativeName>
    <alternativeName>
        <fullName evidence="10">Alpha-isopropylmalate synthase</fullName>
    </alternativeName>
</protein>
<dbReference type="SUPFAM" id="SSF89000">
    <property type="entry name" value="post-HMGL domain-like"/>
    <property type="match status" value="1"/>
</dbReference>
<dbReference type="SUPFAM" id="SSF51569">
    <property type="entry name" value="Aldolase"/>
    <property type="match status" value="1"/>
</dbReference>
<evidence type="ECO:0000256" key="11">
    <source>
        <dbReference type="SAM" id="MobiDB-lite"/>
    </source>
</evidence>
<comment type="pathway">
    <text evidence="2 10">Amino-acid biosynthesis; L-leucine biosynthesis; L-leucine from 3-methyl-2-oxobutanoate: step 1/4.</text>
</comment>
<comment type="subunit">
    <text evidence="10">Homodimer.</text>
</comment>
<dbReference type="Pfam" id="PF00682">
    <property type="entry name" value="HMGL-like"/>
    <property type="match status" value="1"/>
</dbReference>
<feature type="compositionally biased region" description="Low complexity" evidence="11">
    <location>
        <begin position="565"/>
        <end position="577"/>
    </location>
</feature>
<dbReference type="PROSITE" id="PS00815">
    <property type="entry name" value="AIPM_HOMOCIT_SYNTH_1"/>
    <property type="match status" value="1"/>
</dbReference>
<dbReference type="InterPro" id="IPR054692">
    <property type="entry name" value="LeuA-like_post-cat"/>
</dbReference>
<dbReference type="NCBIfam" id="TIGR00970">
    <property type="entry name" value="leuA_yeast"/>
    <property type="match status" value="1"/>
</dbReference>
<dbReference type="EMBL" id="JBHSIT010000010">
    <property type="protein sequence ID" value="MFC4911849.1"/>
    <property type="molecule type" value="Genomic_DNA"/>
</dbReference>
<evidence type="ECO:0000259" key="12">
    <source>
        <dbReference type="PROSITE" id="PS50991"/>
    </source>
</evidence>
<comment type="caution">
    <text evidence="13">The sequence shown here is derived from an EMBL/GenBank/DDBJ whole genome shotgun (WGS) entry which is preliminary data.</text>
</comment>
<dbReference type="InterPro" id="IPR036230">
    <property type="entry name" value="LeuA_allosteric_dom_sf"/>
</dbReference>
<keyword evidence="13" id="KW-0012">Acyltransferase</keyword>
<sequence length="577" mass="63093">MRSHRYRPAHERVALPEPAERLWPTRRLEAAPLWVPVDLRDGNQALAEPMDPGRKRRFFDLLVAMGFKEIEIGYPSASETDFAFVRHLVEHDAVPADVTPVVFTPARRDLIERTVASIEGMPRAVVHLYTATAPTWRNVVLGRDRGELRALILDAADHLARLVGDRPGVRLQFSPETFNLTEIDYALEICDAVSERWDAAPERPVTLNLPATVEIATPNVYADQIEYMHLNLARRDGVILSVHPHNDRGTGVACAELAMLAGAQRVEGCLFGNGERTGNVDLVTLALNLHAQGVDPMIDFSDIDEIRATVEHCNRIRVHERHPYGGDLVYTAFSGTHQDAIKKGFERRAAGADPERWDVPYLPIDPKDVGRDYEAVIRVNSQSGKGGIAYLLKADHGLDLPRPMQAEFSRIVQRHTDATGEEATSKDLWELFRAAYLDRHEDGPVRLSDWRTESTGPGFHAFTCAIDGREHTGSGLGPLDALAAALSRAGVELDVLHYVEHAVEPGQRAHAVAYAQVKVGDAVCWGAGRDTSVLTASVHAVLSGVNRALTARTAGTAPSASSARTAEGTAEGATPNG</sequence>
<keyword evidence="8 10" id="KW-0479">Metal-binding</keyword>
<keyword evidence="10" id="KW-0460">Magnesium</keyword>